<evidence type="ECO:0000313" key="3">
    <source>
        <dbReference type="Proteomes" id="UP000568380"/>
    </source>
</evidence>
<comment type="caution">
    <text evidence="2">The sequence shown here is derived from an EMBL/GenBank/DDBJ whole genome shotgun (WGS) entry which is preliminary data.</text>
</comment>
<name>A0A7W8A5S8_9ACTN</name>
<accession>A0A7W8A5S8</accession>
<evidence type="ECO:0000256" key="1">
    <source>
        <dbReference type="SAM" id="SignalP"/>
    </source>
</evidence>
<gene>
    <name evidence="2" type="ORF">HNR40_005020</name>
</gene>
<feature type="signal peptide" evidence="1">
    <location>
        <begin position="1"/>
        <end position="29"/>
    </location>
</feature>
<keyword evidence="1" id="KW-0732">Signal</keyword>
<proteinExistence type="predicted"/>
<dbReference type="AlphaFoldDB" id="A0A7W8A5S8"/>
<dbReference type="RefSeq" id="WP_184965198.1">
    <property type="nucleotide sequence ID" value="NZ_JACHIN010000006.1"/>
</dbReference>
<keyword evidence="3" id="KW-1185">Reference proteome</keyword>
<evidence type="ECO:0000313" key="2">
    <source>
        <dbReference type="EMBL" id="MBB5079534.1"/>
    </source>
</evidence>
<evidence type="ECO:0008006" key="4">
    <source>
        <dbReference type="Google" id="ProtNLM"/>
    </source>
</evidence>
<dbReference type="Proteomes" id="UP000568380">
    <property type="component" value="Unassembled WGS sequence"/>
</dbReference>
<feature type="chain" id="PRO_5030794823" description="Secreted protein" evidence="1">
    <location>
        <begin position="30"/>
        <end position="123"/>
    </location>
</feature>
<sequence>MTPRVRALAMLVAAGAVGAVVGFAPGALAKATTVSADCWRPIGTSYLEWGSTATFDVAKVGNTVAAGLYHEGARKDYNKKTGGWTLMSVRDSRYGVTGGKKWQVEGSAWVGNGPWISNVCRVT</sequence>
<protein>
    <recommendedName>
        <fullName evidence="4">Secreted protein</fullName>
    </recommendedName>
</protein>
<organism evidence="2 3">
    <name type="scientific">Nonomuraea endophytica</name>
    <dbReference type="NCBI Taxonomy" id="714136"/>
    <lineage>
        <taxon>Bacteria</taxon>
        <taxon>Bacillati</taxon>
        <taxon>Actinomycetota</taxon>
        <taxon>Actinomycetes</taxon>
        <taxon>Streptosporangiales</taxon>
        <taxon>Streptosporangiaceae</taxon>
        <taxon>Nonomuraea</taxon>
    </lineage>
</organism>
<dbReference type="EMBL" id="JACHIN010000006">
    <property type="protein sequence ID" value="MBB5079534.1"/>
    <property type="molecule type" value="Genomic_DNA"/>
</dbReference>
<reference evidence="2 3" key="1">
    <citation type="submission" date="2020-08" db="EMBL/GenBank/DDBJ databases">
        <title>Genomic Encyclopedia of Type Strains, Phase IV (KMG-IV): sequencing the most valuable type-strain genomes for metagenomic binning, comparative biology and taxonomic classification.</title>
        <authorList>
            <person name="Goeker M."/>
        </authorList>
    </citation>
    <scope>NUCLEOTIDE SEQUENCE [LARGE SCALE GENOMIC DNA]</scope>
    <source>
        <strain evidence="2 3">DSM 45385</strain>
    </source>
</reference>